<feature type="transmembrane region" description="Helical" evidence="5">
    <location>
        <begin position="207"/>
        <end position="231"/>
    </location>
</feature>
<feature type="transmembrane region" description="Helical" evidence="5">
    <location>
        <begin position="365"/>
        <end position="390"/>
    </location>
</feature>
<accession>A0A2J6TLY7</accession>
<evidence type="ECO:0000313" key="6">
    <source>
        <dbReference type="EMBL" id="PMD64019.1"/>
    </source>
</evidence>
<keyword evidence="4 5" id="KW-0472">Membrane</keyword>
<dbReference type="STRING" id="1095630.A0A2J6TLY7"/>
<gene>
    <name evidence="6" type="ORF">K444DRAFT_626250</name>
</gene>
<dbReference type="GO" id="GO:0005384">
    <property type="term" value="F:manganese ion transmembrane transporter activity"/>
    <property type="evidence" value="ECO:0007669"/>
    <property type="project" value="TreeGrafter"/>
</dbReference>
<dbReference type="GO" id="GO:0034755">
    <property type="term" value="P:iron ion transmembrane transport"/>
    <property type="evidence" value="ECO:0007669"/>
    <property type="project" value="TreeGrafter"/>
</dbReference>
<dbReference type="AlphaFoldDB" id="A0A2J6TLY7"/>
<sequence>MAEIKPTQADKDVALGEKDEKMGMDVAVVESQQTPQRSPRERVARFTNSIFTRKTFNDTGSVLWKFARFAGPGAVISVAYVDPDNLQSNVTAGAQFRFKLLFMILFSNVVAVFLQALSTKLGCVTGMDLAQMNRAFLPRWLNIGLWLMAEASIICTDISQVIGTAIAINLLNPKIPIIGGCAISVADTLFILFFYRPDGSLRKLRLFEIFVSIFVIGIFIMYCIELSYVSAPVRDVFRGYVPSREIFVSDGLYESCALLGGTLMPHTIYLGSGLVQARMRELDRIDGHLHEVKASDSKFAISLYRPTLSTIKACMSYTIAELCIVLFVVAVFVNSAVLIVAGAAFTPDASDADLPGLYQLFNDTIGNGTGTIFALSLLFSGVSAGIVATMAGQMICEGAMNWRMSPFLRRIVTRTVAIIPAMIIAAAEGQAGLAAALNGCNVVLSLALIFLTFPLIWFTSRHKYMTVRIDDSADPVGVVDGILSYNTERALWNEGHYSEGTISMANNWTTTIVGFVIWFIIAAMNVATLTFLGLGIGGGD</sequence>
<evidence type="ECO:0000256" key="4">
    <source>
        <dbReference type="ARBA" id="ARBA00023136"/>
    </source>
</evidence>
<reference evidence="6 7" key="1">
    <citation type="submission" date="2016-04" db="EMBL/GenBank/DDBJ databases">
        <title>A degradative enzymes factory behind the ericoid mycorrhizal symbiosis.</title>
        <authorList>
            <consortium name="DOE Joint Genome Institute"/>
            <person name="Martino E."/>
            <person name="Morin E."/>
            <person name="Grelet G."/>
            <person name="Kuo A."/>
            <person name="Kohler A."/>
            <person name="Daghino S."/>
            <person name="Barry K."/>
            <person name="Choi C."/>
            <person name="Cichocki N."/>
            <person name="Clum A."/>
            <person name="Copeland A."/>
            <person name="Hainaut M."/>
            <person name="Haridas S."/>
            <person name="Labutti K."/>
            <person name="Lindquist E."/>
            <person name="Lipzen A."/>
            <person name="Khouja H.-R."/>
            <person name="Murat C."/>
            <person name="Ohm R."/>
            <person name="Olson A."/>
            <person name="Spatafora J."/>
            <person name="Veneault-Fourrey C."/>
            <person name="Henrissat B."/>
            <person name="Grigoriev I."/>
            <person name="Martin F."/>
            <person name="Perotto S."/>
        </authorList>
    </citation>
    <scope>NUCLEOTIDE SEQUENCE [LARGE SCALE GENOMIC DNA]</scope>
    <source>
        <strain evidence="6 7">E</strain>
    </source>
</reference>
<evidence type="ECO:0000256" key="2">
    <source>
        <dbReference type="ARBA" id="ARBA00022692"/>
    </source>
</evidence>
<dbReference type="RefSeq" id="XP_024740923.1">
    <property type="nucleotide sequence ID" value="XM_024882624.1"/>
</dbReference>
<dbReference type="EMBL" id="KZ613774">
    <property type="protein sequence ID" value="PMD64019.1"/>
    <property type="molecule type" value="Genomic_DNA"/>
</dbReference>
<dbReference type="NCBIfam" id="NF037982">
    <property type="entry name" value="Nramp_1"/>
    <property type="match status" value="1"/>
</dbReference>
<feature type="transmembrane region" description="Helical" evidence="5">
    <location>
        <begin position="411"/>
        <end position="427"/>
    </location>
</feature>
<feature type="transmembrane region" description="Helical" evidence="5">
    <location>
        <begin position="433"/>
        <end position="458"/>
    </location>
</feature>
<feature type="transmembrane region" description="Helical" evidence="5">
    <location>
        <begin position="175"/>
        <end position="195"/>
    </location>
</feature>
<name>A0A2J6TLY7_9HELO</name>
<keyword evidence="3 5" id="KW-1133">Transmembrane helix</keyword>
<dbReference type="GO" id="GO:0015086">
    <property type="term" value="F:cadmium ion transmembrane transporter activity"/>
    <property type="evidence" value="ECO:0007669"/>
    <property type="project" value="TreeGrafter"/>
</dbReference>
<dbReference type="GeneID" id="36590701"/>
<keyword evidence="2 5" id="KW-0812">Transmembrane</keyword>
<dbReference type="PANTHER" id="PTHR11706">
    <property type="entry name" value="SOLUTE CARRIER PROTEIN FAMILY 11 MEMBER"/>
    <property type="match status" value="1"/>
</dbReference>
<evidence type="ECO:0000256" key="3">
    <source>
        <dbReference type="ARBA" id="ARBA00022989"/>
    </source>
</evidence>
<organism evidence="6 7">
    <name type="scientific">Hyaloscypha bicolor E</name>
    <dbReference type="NCBI Taxonomy" id="1095630"/>
    <lineage>
        <taxon>Eukaryota</taxon>
        <taxon>Fungi</taxon>
        <taxon>Dikarya</taxon>
        <taxon>Ascomycota</taxon>
        <taxon>Pezizomycotina</taxon>
        <taxon>Leotiomycetes</taxon>
        <taxon>Helotiales</taxon>
        <taxon>Hyaloscyphaceae</taxon>
        <taxon>Hyaloscypha</taxon>
        <taxon>Hyaloscypha bicolor</taxon>
    </lineage>
</organism>
<evidence type="ECO:0000313" key="7">
    <source>
        <dbReference type="Proteomes" id="UP000235371"/>
    </source>
</evidence>
<feature type="transmembrane region" description="Helical" evidence="5">
    <location>
        <begin position="140"/>
        <end position="163"/>
    </location>
</feature>
<feature type="transmembrane region" description="Helical" evidence="5">
    <location>
        <begin position="100"/>
        <end position="119"/>
    </location>
</feature>
<protein>
    <submittedName>
        <fullName evidence="6">Natural resistance-associated macrophage protein</fullName>
    </submittedName>
</protein>
<proteinExistence type="predicted"/>
<evidence type="ECO:0000256" key="1">
    <source>
        <dbReference type="ARBA" id="ARBA00004141"/>
    </source>
</evidence>
<dbReference type="InParanoid" id="A0A2J6TLY7"/>
<dbReference type="NCBIfam" id="TIGR01197">
    <property type="entry name" value="nramp"/>
    <property type="match status" value="1"/>
</dbReference>
<dbReference type="GO" id="GO:0005886">
    <property type="term" value="C:plasma membrane"/>
    <property type="evidence" value="ECO:0007669"/>
    <property type="project" value="TreeGrafter"/>
</dbReference>
<dbReference type="OrthoDB" id="409173at2759"/>
<feature type="transmembrane region" description="Helical" evidence="5">
    <location>
        <begin position="322"/>
        <end position="345"/>
    </location>
</feature>
<dbReference type="InterPro" id="IPR001046">
    <property type="entry name" value="NRAMP_fam"/>
</dbReference>
<evidence type="ECO:0000256" key="5">
    <source>
        <dbReference type="SAM" id="Phobius"/>
    </source>
</evidence>
<dbReference type="GO" id="GO:0030026">
    <property type="term" value="P:intracellular manganese ion homeostasis"/>
    <property type="evidence" value="ECO:0007669"/>
    <property type="project" value="TreeGrafter"/>
</dbReference>
<dbReference type="Pfam" id="PF01566">
    <property type="entry name" value="Nramp"/>
    <property type="match status" value="1"/>
</dbReference>
<comment type="subcellular location">
    <subcellularLocation>
        <location evidence="1">Membrane</location>
        <topology evidence="1">Multi-pass membrane protein</topology>
    </subcellularLocation>
</comment>
<dbReference type="PANTHER" id="PTHR11706:SF30">
    <property type="entry name" value="TRANSPORTER SMF1_ESP1"/>
    <property type="match status" value="1"/>
</dbReference>
<feature type="transmembrane region" description="Helical" evidence="5">
    <location>
        <begin position="512"/>
        <end position="536"/>
    </location>
</feature>
<dbReference type="PRINTS" id="PR00447">
    <property type="entry name" value="NATRESASSCMP"/>
</dbReference>
<keyword evidence="7" id="KW-1185">Reference proteome</keyword>
<dbReference type="Proteomes" id="UP000235371">
    <property type="component" value="Unassembled WGS sequence"/>
</dbReference>